<sequence>MRFLEDHHYIKLIRQGDMQAFGLLVQKHQNLVYTLAVRMLKNPEEAQEAAQDTFVKIYQSLSGFEGKSKFTTWMYRIVYNECLSRLRKVKRNFTLVEELVNNPEEPADLMGGLEIMLLKERAALVRKGIEMLSASEAVVLTLFYLEDQSIKEISTITGNSESNIKVQLFRGRNHLGVALQKLTNSELIGTK</sequence>
<dbReference type="PANTHER" id="PTHR43133:SF51">
    <property type="entry name" value="RNA POLYMERASE SIGMA FACTOR"/>
    <property type="match status" value="1"/>
</dbReference>
<keyword evidence="2" id="KW-0805">Transcription regulation</keyword>
<evidence type="ECO:0000256" key="2">
    <source>
        <dbReference type="ARBA" id="ARBA00023015"/>
    </source>
</evidence>
<dbReference type="GO" id="GO:0006352">
    <property type="term" value="P:DNA-templated transcription initiation"/>
    <property type="evidence" value="ECO:0007669"/>
    <property type="project" value="InterPro"/>
</dbReference>
<accession>A0A1G5Y229</accession>
<gene>
    <name evidence="7" type="ORF">SAMN03080617_02201</name>
</gene>
<keyword evidence="4" id="KW-0804">Transcription</keyword>
<protein>
    <submittedName>
        <fullName evidence="7">RNA polymerase sigma-70 factor, ECF subfamily</fullName>
    </submittedName>
</protein>
<reference evidence="8" key="1">
    <citation type="submission" date="2016-10" db="EMBL/GenBank/DDBJ databases">
        <authorList>
            <person name="Varghese N."/>
            <person name="Submissions S."/>
        </authorList>
    </citation>
    <scope>NUCLEOTIDE SEQUENCE [LARGE SCALE GENOMIC DNA]</scope>
    <source>
        <strain evidence="8">DSM 22703</strain>
    </source>
</reference>
<evidence type="ECO:0000259" key="6">
    <source>
        <dbReference type="Pfam" id="PF08281"/>
    </source>
</evidence>
<dbReference type="Gene3D" id="1.10.10.10">
    <property type="entry name" value="Winged helix-like DNA-binding domain superfamily/Winged helix DNA-binding domain"/>
    <property type="match status" value="1"/>
</dbReference>
<evidence type="ECO:0000256" key="4">
    <source>
        <dbReference type="ARBA" id="ARBA00023163"/>
    </source>
</evidence>
<dbReference type="STRING" id="279824.SAMN03080617_02201"/>
<dbReference type="InterPro" id="IPR039425">
    <property type="entry name" value="RNA_pol_sigma-70-like"/>
</dbReference>
<feature type="domain" description="RNA polymerase sigma factor 70 region 4 type 2" evidence="6">
    <location>
        <begin position="125"/>
        <end position="175"/>
    </location>
</feature>
<dbReference type="Pfam" id="PF04542">
    <property type="entry name" value="Sigma70_r2"/>
    <property type="match status" value="1"/>
</dbReference>
<dbReference type="AlphaFoldDB" id="A0A1G5Y229"/>
<dbReference type="PANTHER" id="PTHR43133">
    <property type="entry name" value="RNA POLYMERASE ECF-TYPE SIGMA FACTO"/>
    <property type="match status" value="1"/>
</dbReference>
<dbReference type="Gene3D" id="1.10.1740.10">
    <property type="match status" value="1"/>
</dbReference>
<dbReference type="GO" id="GO:0003677">
    <property type="term" value="F:DNA binding"/>
    <property type="evidence" value="ECO:0007669"/>
    <property type="project" value="InterPro"/>
</dbReference>
<dbReference type="EMBL" id="FMXE01000013">
    <property type="protein sequence ID" value="SDA76721.1"/>
    <property type="molecule type" value="Genomic_DNA"/>
</dbReference>
<evidence type="ECO:0000313" key="8">
    <source>
        <dbReference type="Proteomes" id="UP000198756"/>
    </source>
</evidence>
<organism evidence="7 8">
    <name type="scientific">Algoriphagus alkaliphilus</name>
    <dbReference type="NCBI Taxonomy" id="279824"/>
    <lineage>
        <taxon>Bacteria</taxon>
        <taxon>Pseudomonadati</taxon>
        <taxon>Bacteroidota</taxon>
        <taxon>Cytophagia</taxon>
        <taxon>Cytophagales</taxon>
        <taxon>Cyclobacteriaceae</taxon>
        <taxon>Algoriphagus</taxon>
    </lineage>
</organism>
<evidence type="ECO:0000256" key="3">
    <source>
        <dbReference type="ARBA" id="ARBA00023082"/>
    </source>
</evidence>
<comment type="similarity">
    <text evidence="1">Belongs to the sigma-70 factor family. ECF subfamily.</text>
</comment>
<dbReference type="RefSeq" id="WP_092729988.1">
    <property type="nucleotide sequence ID" value="NZ_FMXE01000013.1"/>
</dbReference>
<dbReference type="Pfam" id="PF08281">
    <property type="entry name" value="Sigma70_r4_2"/>
    <property type="match status" value="1"/>
</dbReference>
<dbReference type="GO" id="GO:0016987">
    <property type="term" value="F:sigma factor activity"/>
    <property type="evidence" value="ECO:0007669"/>
    <property type="project" value="UniProtKB-KW"/>
</dbReference>
<dbReference type="InterPro" id="IPR014284">
    <property type="entry name" value="RNA_pol_sigma-70_dom"/>
</dbReference>
<evidence type="ECO:0000256" key="1">
    <source>
        <dbReference type="ARBA" id="ARBA00010641"/>
    </source>
</evidence>
<dbReference type="OrthoDB" id="1027298at2"/>
<name>A0A1G5Y229_9BACT</name>
<dbReference type="SUPFAM" id="SSF88659">
    <property type="entry name" value="Sigma3 and sigma4 domains of RNA polymerase sigma factors"/>
    <property type="match status" value="1"/>
</dbReference>
<dbReference type="SUPFAM" id="SSF88946">
    <property type="entry name" value="Sigma2 domain of RNA polymerase sigma factors"/>
    <property type="match status" value="1"/>
</dbReference>
<feature type="domain" description="RNA polymerase sigma-70 region 2" evidence="5">
    <location>
        <begin position="24"/>
        <end position="91"/>
    </location>
</feature>
<keyword evidence="3" id="KW-0731">Sigma factor</keyword>
<dbReference type="InterPro" id="IPR013249">
    <property type="entry name" value="RNA_pol_sigma70_r4_t2"/>
</dbReference>
<dbReference type="InterPro" id="IPR007627">
    <property type="entry name" value="RNA_pol_sigma70_r2"/>
</dbReference>
<dbReference type="NCBIfam" id="TIGR02937">
    <property type="entry name" value="sigma70-ECF"/>
    <property type="match status" value="1"/>
</dbReference>
<keyword evidence="8" id="KW-1185">Reference proteome</keyword>
<dbReference type="InterPro" id="IPR036388">
    <property type="entry name" value="WH-like_DNA-bd_sf"/>
</dbReference>
<dbReference type="InterPro" id="IPR013325">
    <property type="entry name" value="RNA_pol_sigma_r2"/>
</dbReference>
<evidence type="ECO:0000259" key="5">
    <source>
        <dbReference type="Pfam" id="PF04542"/>
    </source>
</evidence>
<evidence type="ECO:0000313" key="7">
    <source>
        <dbReference type="EMBL" id="SDA76721.1"/>
    </source>
</evidence>
<proteinExistence type="inferred from homology"/>
<dbReference type="Proteomes" id="UP000198756">
    <property type="component" value="Unassembled WGS sequence"/>
</dbReference>
<dbReference type="InterPro" id="IPR013324">
    <property type="entry name" value="RNA_pol_sigma_r3/r4-like"/>
</dbReference>